<accession>A0A821SD57</accession>
<keyword evidence="3" id="KW-1185">Reference proteome</keyword>
<dbReference type="AlphaFoldDB" id="A0A821SD57"/>
<evidence type="ECO:0000313" key="2">
    <source>
        <dbReference type="EMBL" id="CAF4853281.1"/>
    </source>
</evidence>
<reference evidence="2" key="1">
    <citation type="submission" date="2021-02" db="EMBL/GenBank/DDBJ databases">
        <authorList>
            <person name="Steward A R."/>
        </authorList>
    </citation>
    <scope>NUCLEOTIDE SEQUENCE</scope>
</reference>
<feature type="region of interest" description="Disordered" evidence="1">
    <location>
        <begin position="26"/>
        <end position="68"/>
    </location>
</feature>
<organism evidence="2 3">
    <name type="scientific">Pieris macdunnoughi</name>
    <dbReference type="NCBI Taxonomy" id="345717"/>
    <lineage>
        <taxon>Eukaryota</taxon>
        <taxon>Metazoa</taxon>
        <taxon>Ecdysozoa</taxon>
        <taxon>Arthropoda</taxon>
        <taxon>Hexapoda</taxon>
        <taxon>Insecta</taxon>
        <taxon>Pterygota</taxon>
        <taxon>Neoptera</taxon>
        <taxon>Endopterygota</taxon>
        <taxon>Lepidoptera</taxon>
        <taxon>Glossata</taxon>
        <taxon>Ditrysia</taxon>
        <taxon>Papilionoidea</taxon>
        <taxon>Pieridae</taxon>
        <taxon>Pierinae</taxon>
        <taxon>Pieris</taxon>
    </lineage>
</organism>
<protein>
    <submittedName>
        <fullName evidence="2">Uncharacterized protein</fullName>
    </submittedName>
</protein>
<dbReference type="Proteomes" id="UP000663880">
    <property type="component" value="Unassembled WGS sequence"/>
</dbReference>
<sequence>MKYVDMKTMPRGQSTWSCECPCARAASGRRSQPVGPHASPLSAPPRTSTPQRSLIKRDTTQIPSQQSTRLLGHRGFSIFGLAFHSGPYRGELGPILVGRAEECTLATGERIAQYGRFNSITRTRGA</sequence>
<comment type="caution">
    <text evidence="2">The sequence shown here is derived from an EMBL/GenBank/DDBJ whole genome shotgun (WGS) entry which is preliminary data.</text>
</comment>
<evidence type="ECO:0000256" key="1">
    <source>
        <dbReference type="SAM" id="MobiDB-lite"/>
    </source>
</evidence>
<evidence type="ECO:0000313" key="3">
    <source>
        <dbReference type="Proteomes" id="UP000663880"/>
    </source>
</evidence>
<gene>
    <name evidence="2" type="ORF">PMACD_LOCUS7251</name>
</gene>
<dbReference type="EMBL" id="CAJOBZ010000017">
    <property type="protein sequence ID" value="CAF4853281.1"/>
    <property type="molecule type" value="Genomic_DNA"/>
</dbReference>
<name>A0A821SD57_9NEOP</name>
<proteinExistence type="predicted"/>